<organism evidence="2 3">
    <name type="scientific">Rhodoferax lithotrophicus</name>
    <dbReference type="NCBI Taxonomy" id="2798804"/>
    <lineage>
        <taxon>Bacteria</taxon>
        <taxon>Pseudomonadati</taxon>
        <taxon>Pseudomonadota</taxon>
        <taxon>Betaproteobacteria</taxon>
        <taxon>Burkholderiales</taxon>
        <taxon>Comamonadaceae</taxon>
        <taxon>Rhodoferax</taxon>
    </lineage>
</organism>
<accession>A0ABM7MHA0</accession>
<name>A0ABM7MHA0_9BURK</name>
<gene>
    <name evidence="2" type="ORF">MIZ03_0371</name>
</gene>
<dbReference type="Pfam" id="PF01381">
    <property type="entry name" value="HTH_3"/>
    <property type="match status" value="1"/>
</dbReference>
<evidence type="ECO:0000259" key="1">
    <source>
        <dbReference type="PROSITE" id="PS50943"/>
    </source>
</evidence>
<dbReference type="CDD" id="cd00093">
    <property type="entry name" value="HTH_XRE"/>
    <property type="match status" value="1"/>
</dbReference>
<dbReference type="RefSeq" id="WP_223907285.1">
    <property type="nucleotide sequence ID" value="NZ_AP024238.1"/>
</dbReference>
<sequence length="153" mass="17499">MSSEFNHLRLEQLQAAVAAYGVLLAKRAPSRGWLKEIREALGRTERQQAARLGITSSTLHKSEQSEAQERISLAQLRKLADGLDCELVYALVPRKPLTEVVQNRARQLAQEEVYGVAHTMSLEDQRPTDERIQKQVARRADELLRGKWSQLWR</sequence>
<protein>
    <recommendedName>
        <fullName evidence="1">HTH cro/C1-type domain-containing protein</fullName>
    </recommendedName>
</protein>
<dbReference type="EMBL" id="AP024238">
    <property type="protein sequence ID" value="BCO25510.1"/>
    <property type="molecule type" value="Genomic_DNA"/>
</dbReference>
<dbReference type="InterPro" id="IPR001387">
    <property type="entry name" value="Cro/C1-type_HTH"/>
</dbReference>
<dbReference type="Gene3D" id="1.10.260.40">
    <property type="entry name" value="lambda repressor-like DNA-binding domains"/>
    <property type="match status" value="1"/>
</dbReference>
<evidence type="ECO:0000313" key="3">
    <source>
        <dbReference type="Proteomes" id="UP000824366"/>
    </source>
</evidence>
<proteinExistence type="predicted"/>
<dbReference type="InterPro" id="IPR013435">
    <property type="entry name" value="Mobile_mystery_prot_A"/>
</dbReference>
<dbReference type="InterPro" id="IPR010982">
    <property type="entry name" value="Lambda_DNA-bd_dom_sf"/>
</dbReference>
<dbReference type="SMART" id="SM00530">
    <property type="entry name" value="HTH_XRE"/>
    <property type="match status" value="1"/>
</dbReference>
<dbReference type="NCBIfam" id="TIGR02612">
    <property type="entry name" value="mob_myst_A"/>
    <property type="match status" value="1"/>
</dbReference>
<reference evidence="2 3" key="1">
    <citation type="journal article" date="2021" name="Microbiol. Spectr.">
        <title>A Single Bacterium Capable of Oxidation and Reduction of Iron at Circumneutral pH.</title>
        <authorList>
            <person name="Kato S."/>
            <person name="Ohkuma M."/>
        </authorList>
    </citation>
    <scope>NUCLEOTIDE SEQUENCE [LARGE SCALE GENOMIC DNA]</scope>
    <source>
        <strain evidence="2 3">MIZ03</strain>
    </source>
</reference>
<feature type="domain" description="HTH cro/C1-type" evidence="1">
    <location>
        <begin position="34"/>
        <end position="90"/>
    </location>
</feature>
<keyword evidence="3" id="KW-1185">Reference proteome</keyword>
<dbReference type="Proteomes" id="UP000824366">
    <property type="component" value="Chromosome"/>
</dbReference>
<dbReference type="SUPFAM" id="SSF47413">
    <property type="entry name" value="lambda repressor-like DNA-binding domains"/>
    <property type="match status" value="1"/>
</dbReference>
<evidence type="ECO:0000313" key="2">
    <source>
        <dbReference type="EMBL" id="BCO25510.1"/>
    </source>
</evidence>
<dbReference type="PROSITE" id="PS50943">
    <property type="entry name" value="HTH_CROC1"/>
    <property type="match status" value="1"/>
</dbReference>